<evidence type="ECO:0000256" key="2">
    <source>
        <dbReference type="ARBA" id="ARBA00007998"/>
    </source>
</evidence>
<comment type="subcellular location">
    <subcellularLocation>
        <location evidence="1">Membrane</location>
        <topology evidence="1">Multi-pass membrane protein</topology>
    </subcellularLocation>
</comment>
<gene>
    <name evidence="9" type="ORF">E3U55_12515</name>
</gene>
<evidence type="ECO:0000256" key="7">
    <source>
        <dbReference type="ARBA" id="ARBA00023136"/>
    </source>
</evidence>
<protein>
    <submittedName>
        <fullName evidence="9">Uncharacterized protein</fullName>
    </submittedName>
</protein>
<keyword evidence="4" id="KW-0309">Germination</keyword>
<dbReference type="GO" id="GO:0016020">
    <property type="term" value="C:membrane"/>
    <property type="evidence" value="ECO:0007669"/>
    <property type="project" value="UniProtKB-SubCell"/>
</dbReference>
<dbReference type="Proteomes" id="UP000297975">
    <property type="component" value="Unassembled WGS sequence"/>
</dbReference>
<sequence>MGSCGNIITIVMYTLLMLLSLSYYSETQLNRTVWATLNMWKIFEMPFIERFEYIGISTWVLVILPNICLVFWASSRGLRQLLLVCQKKSLMFILIVSFLTCIILEKREEINAFLNAVSNIGFYLITIYVPILFILSYFILRRSENNENK</sequence>
<evidence type="ECO:0000256" key="4">
    <source>
        <dbReference type="ARBA" id="ARBA00022544"/>
    </source>
</evidence>
<evidence type="ECO:0000256" key="1">
    <source>
        <dbReference type="ARBA" id="ARBA00004141"/>
    </source>
</evidence>
<feature type="transmembrane region" description="Helical" evidence="8">
    <location>
        <begin position="53"/>
        <end position="73"/>
    </location>
</feature>
<feature type="transmembrane region" description="Helical" evidence="8">
    <location>
        <begin position="89"/>
        <end position="105"/>
    </location>
</feature>
<keyword evidence="6 8" id="KW-1133">Transmembrane helix</keyword>
<dbReference type="AlphaFoldDB" id="A0A4Y8IH84"/>
<evidence type="ECO:0000256" key="6">
    <source>
        <dbReference type="ARBA" id="ARBA00022989"/>
    </source>
</evidence>
<accession>A0A4Y8IH84</accession>
<keyword evidence="5 8" id="KW-0812">Transmembrane</keyword>
<dbReference type="PANTHER" id="PTHR34975:SF2">
    <property type="entry name" value="SPORE GERMINATION PROTEIN A2"/>
    <property type="match status" value="1"/>
</dbReference>
<keyword evidence="7 8" id="KW-0472">Membrane</keyword>
<reference evidence="9 10" key="1">
    <citation type="submission" date="2019-03" db="EMBL/GenBank/DDBJ databases">
        <authorList>
            <person name="He R.-H."/>
        </authorList>
    </citation>
    <scope>NUCLEOTIDE SEQUENCE [LARGE SCALE GENOMIC DNA]</scope>
    <source>
        <strain evidence="10">SH 714</strain>
    </source>
</reference>
<organism evidence="9 10">
    <name type="scientific">Filobacillus milosensis</name>
    <dbReference type="NCBI Taxonomy" id="94137"/>
    <lineage>
        <taxon>Bacteria</taxon>
        <taxon>Bacillati</taxon>
        <taxon>Bacillota</taxon>
        <taxon>Bacilli</taxon>
        <taxon>Bacillales</taxon>
        <taxon>Bacillaceae</taxon>
        <taxon>Filobacillus</taxon>
    </lineage>
</organism>
<keyword evidence="10" id="KW-1185">Reference proteome</keyword>
<dbReference type="GO" id="GO:0009847">
    <property type="term" value="P:spore germination"/>
    <property type="evidence" value="ECO:0007669"/>
    <property type="project" value="InterPro"/>
</dbReference>
<evidence type="ECO:0000313" key="10">
    <source>
        <dbReference type="Proteomes" id="UP000297975"/>
    </source>
</evidence>
<evidence type="ECO:0000313" key="9">
    <source>
        <dbReference type="EMBL" id="TFB15069.1"/>
    </source>
</evidence>
<dbReference type="EMBL" id="SOPW01000014">
    <property type="protein sequence ID" value="TFB15069.1"/>
    <property type="molecule type" value="Genomic_DNA"/>
</dbReference>
<dbReference type="PANTHER" id="PTHR34975">
    <property type="entry name" value="SPORE GERMINATION PROTEIN A2"/>
    <property type="match status" value="1"/>
</dbReference>
<dbReference type="InterPro" id="IPR004761">
    <property type="entry name" value="Spore_GerAB"/>
</dbReference>
<dbReference type="Pfam" id="PF03845">
    <property type="entry name" value="Spore_permease"/>
    <property type="match status" value="1"/>
</dbReference>
<evidence type="ECO:0000256" key="5">
    <source>
        <dbReference type="ARBA" id="ARBA00022692"/>
    </source>
</evidence>
<proteinExistence type="inferred from homology"/>
<feature type="transmembrane region" description="Helical" evidence="8">
    <location>
        <begin position="7"/>
        <end position="24"/>
    </location>
</feature>
<name>A0A4Y8IH84_9BACI</name>
<dbReference type="OrthoDB" id="2380240at2"/>
<evidence type="ECO:0000256" key="3">
    <source>
        <dbReference type="ARBA" id="ARBA00022448"/>
    </source>
</evidence>
<keyword evidence="3" id="KW-0813">Transport</keyword>
<comment type="similarity">
    <text evidence="2">Belongs to the amino acid-polyamine-organocation (APC) superfamily. Spore germination protein (SGP) (TC 2.A.3.9) family.</text>
</comment>
<evidence type="ECO:0000256" key="8">
    <source>
        <dbReference type="SAM" id="Phobius"/>
    </source>
</evidence>
<feature type="transmembrane region" description="Helical" evidence="8">
    <location>
        <begin position="120"/>
        <end position="140"/>
    </location>
</feature>
<comment type="caution">
    <text evidence="9">The sequence shown here is derived from an EMBL/GenBank/DDBJ whole genome shotgun (WGS) entry which is preliminary data.</text>
</comment>